<dbReference type="InterPro" id="IPR041289">
    <property type="entry name" value="Bact_RF_family3"/>
</dbReference>
<accession>A0A6N4V9S4</accession>
<keyword evidence="2" id="KW-1185">Reference proteome</keyword>
<evidence type="ECO:0000313" key="1">
    <source>
        <dbReference type="EMBL" id="BBX52512.1"/>
    </source>
</evidence>
<name>A0A6N4V9S4_9MYCO</name>
<dbReference type="AlphaFoldDB" id="A0A6N4V9S4"/>
<evidence type="ECO:0000313" key="2">
    <source>
        <dbReference type="Proteomes" id="UP000466785"/>
    </source>
</evidence>
<organism evidence="1 2">
    <name type="scientific">Mycolicibacterium poriferae</name>
    <dbReference type="NCBI Taxonomy" id="39694"/>
    <lineage>
        <taxon>Bacteria</taxon>
        <taxon>Bacillati</taxon>
        <taxon>Actinomycetota</taxon>
        <taxon>Actinomycetes</taxon>
        <taxon>Mycobacteriales</taxon>
        <taxon>Mycobacteriaceae</taxon>
        <taxon>Mycolicibacterium</taxon>
    </lineage>
</organism>
<reference evidence="1 2" key="1">
    <citation type="journal article" date="2019" name="Emerg. Microbes Infect.">
        <title>Comprehensive subspecies identification of 175 nontuberculous mycobacteria species based on 7547 genomic profiles.</title>
        <authorList>
            <person name="Matsumoto Y."/>
            <person name="Kinjo T."/>
            <person name="Motooka D."/>
            <person name="Nabeya D."/>
            <person name="Jung N."/>
            <person name="Uechi K."/>
            <person name="Horii T."/>
            <person name="Iida T."/>
            <person name="Fujita J."/>
            <person name="Nakamura S."/>
        </authorList>
    </citation>
    <scope>NUCLEOTIDE SEQUENCE [LARGE SCALE GENOMIC DNA]</scope>
    <source>
        <strain evidence="1 2">JCM 12603</strain>
    </source>
</reference>
<dbReference type="KEGG" id="mpof:MPOR_35380"/>
<dbReference type="Proteomes" id="UP000466785">
    <property type="component" value="Chromosome"/>
</dbReference>
<proteinExistence type="predicted"/>
<dbReference type="Pfam" id="PF18845">
    <property type="entry name" value="baeRF_family3"/>
    <property type="match status" value="1"/>
</dbReference>
<protein>
    <submittedName>
        <fullName evidence="1">Uncharacterized protein</fullName>
    </submittedName>
</protein>
<gene>
    <name evidence="1" type="ORF">MPOR_35380</name>
</gene>
<dbReference type="EMBL" id="AP022570">
    <property type="protein sequence ID" value="BBX52512.1"/>
    <property type="molecule type" value="Genomic_DNA"/>
</dbReference>
<sequence>MSLTDDTVNAANLADPTAAFRTYRGGVTTPLNADTVTVLQSMRAYPSISLLASTAPGRLLDKADATRLLKLAAEADARLRDEAIDDRGPLLDMLSDMISRAVHEPTDRAVAFFVSRSHQCRVTLPVPVVDRCVIDPTFATRDLVRSLQHSPRHTVLLLSLDEARLLHGHGTVLSPAPGNAFPAHRRTYGRSGGRDAERYHDFLRRVDRALGAALRLNPMPLIVVAAEPTGSKFRRLSRNMSRLAGLVPGDHLKTPTDALSDLVRPVLDEYLRSRAAEALELIDRRAGEDRVLRDVDTAWMAARWERPEMLAVEEDFFYPARLAPDGDNLIPADDVDHPDVIDDVVDELIEIVLSRGGWIALLPPGHLPEGTHLALTLRRR</sequence>